<dbReference type="InterPro" id="IPR020846">
    <property type="entry name" value="MFS_dom"/>
</dbReference>
<dbReference type="EMBL" id="MHNL01000011">
    <property type="protein sequence ID" value="OGZ44959.1"/>
    <property type="molecule type" value="Genomic_DNA"/>
</dbReference>
<feature type="transmembrane region" description="Helical" evidence="6">
    <location>
        <begin position="78"/>
        <end position="99"/>
    </location>
</feature>
<sequence length="208" mass="22388">MKHVSVNRVIRILLLFIFTANVGEALFVPVFAIFVTDIVQGATFSTIGLAVAFSAVAKSVCQVPLARYLDKRRGEHDDFWAMIAGSLLATLASFSLLIISLPWHLYLVNVAVGISSAALMAAYYAVFAHHADKGSEGLEWSLFSVVGLTVSTALGAAIGGYIADLFGIRVLIVAVGMMNVAATFVLVSLYPFLLVRTQPVLVEQQKRP</sequence>
<evidence type="ECO:0000259" key="7">
    <source>
        <dbReference type="PROSITE" id="PS50850"/>
    </source>
</evidence>
<proteinExistence type="predicted"/>
<keyword evidence="2" id="KW-0813">Transport</keyword>
<evidence type="ECO:0000256" key="1">
    <source>
        <dbReference type="ARBA" id="ARBA00004141"/>
    </source>
</evidence>
<accession>A0A1G2G400</accession>
<feature type="domain" description="Major facilitator superfamily (MFS) profile" evidence="7">
    <location>
        <begin position="9"/>
        <end position="208"/>
    </location>
</feature>
<comment type="caution">
    <text evidence="8">The sequence shown here is derived from an EMBL/GenBank/DDBJ whole genome shotgun (WGS) entry which is preliminary data.</text>
</comment>
<dbReference type="Pfam" id="PF07690">
    <property type="entry name" value="MFS_1"/>
    <property type="match status" value="1"/>
</dbReference>
<dbReference type="Proteomes" id="UP000177785">
    <property type="component" value="Unassembled WGS sequence"/>
</dbReference>
<evidence type="ECO:0000313" key="9">
    <source>
        <dbReference type="Proteomes" id="UP000177785"/>
    </source>
</evidence>
<dbReference type="InterPro" id="IPR050930">
    <property type="entry name" value="MFS_Vesicular_Transporter"/>
</dbReference>
<dbReference type="Gene3D" id="1.20.1250.20">
    <property type="entry name" value="MFS general substrate transporter like domains"/>
    <property type="match status" value="1"/>
</dbReference>
<dbReference type="PANTHER" id="PTHR23506">
    <property type="entry name" value="GH10249P"/>
    <property type="match status" value="1"/>
</dbReference>
<keyword evidence="3 6" id="KW-0812">Transmembrane</keyword>
<name>A0A1G2G400_9BACT</name>
<protein>
    <recommendedName>
        <fullName evidence="7">Major facilitator superfamily (MFS) profile domain-containing protein</fullName>
    </recommendedName>
</protein>
<dbReference type="PROSITE" id="PS50850">
    <property type="entry name" value="MFS"/>
    <property type="match status" value="1"/>
</dbReference>
<dbReference type="PANTHER" id="PTHR23506:SF23">
    <property type="entry name" value="GH10249P"/>
    <property type="match status" value="1"/>
</dbReference>
<reference evidence="8 9" key="1">
    <citation type="journal article" date="2016" name="Nat. Commun.">
        <title>Thousands of microbial genomes shed light on interconnected biogeochemical processes in an aquifer system.</title>
        <authorList>
            <person name="Anantharaman K."/>
            <person name="Brown C.T."/>
            <person name="Hug L.A."/>
            <person name="Sharon I."/>
            <person name="Castelle C.J."/>
            <person name="Probst A.J."/>
            <person name="Thomas B.C."/>
            <person name="Singh A."/>
            <person name="Wilkins M.J."/>
            <person name="Karaoz U."/>
            <person name="Brodie E.L."/>
            <person name="Williams K.H."/>
            <person name="Hubbard S.S."/>
            <person name="Banfield J.F."/>
        </authorList>
    </citation>
    <scope>NUCLEOTIDE SEQUENCE [LARGE SCALE GENOMIC DNA]</scope>
</reference>
<dbReference type="InterPro" id="IPR011701">
    <property type="entry name" value="MFS"/>
</dbReference>
<gene>
    <name evidence="8" type="ORF">A2756_03780</name>
</gene>
<evidence type="ECO:0000313" key="8">
    <source>
        <dbReference type="EMBL" id="OGZ44959.1"/>
    </source>
</evidence>
<feature type="transmembrane region" description="Helical" evidence="6">
    <location>
        <begin position="38"/>
        <end position="57"/>
    </location>
</feature>
<evidence type="ECO:0000256" key="3">
    <source>
        <dbReference type="ARBA" id="ARBA00022692"/>
    </source>
</evidence>
<feature type="transmembrane region" description="Helical" evidence="6">
    <location>
        <begin position="168"/>
        <end position="195"/>
    </location>
</feature>
<dbReference type="AlphaFoldDB" id="A0A1G2G400"/>
<dbReference type="GO" id="GO:0016020">
    <property type="term" value="C:membrane"/>
    <property type="evidence" value="ECO:0007669"/>
    <property type="project" value="UniProtKB-SubCell"/>
</dbReference>
<evidence type="ECO:0000256" key="5">
    <source>
        <dbReference type="ARBA" id="ARBA00023136"/>
    </source>
</evidence>
<evidence type="ECO:0000256" key="6">
    <source>
        <dbReference type="SAM" id="Phobius"/>
    </source>
</evidence>
<evidence type="ECO:0000256" key="4">
    <source>
        <dbReference type="ARBA" id="ARBA00022989"/>
    </source>
</evidence>
<dbReference type="SUPFAM" id="SSF103473">
    <property type="entry name" value="MFS general substrate transporter"/>
    <property type="match status" value="1"/>
</dbReference>
<feature type="transmembrane region" description="Helical" evidence="6">
    <location>
        <begin position="140"/>
        <end position="162"/>
    </location>
</feature>
<dbReference type="STRING" id="1802115.A2756_03780"/>
<comment type="subcellular location">
    <subcellularLocation>
        <location evidence="1">Membrane</location>
        <topology evidence="1">Multi-pass membrane protein</topology>
    </subcellularLocation>
</comment>
<feature type="transmembrane region" description="Helical" evidence="6">
    <location>
        <begin position="105"/>
        <end position="128"/>
    </location>
</feature>
<dbReference type="GO" id="GO:0022857">
    <property type="term" value="F:transmembrane transporter activity"/>
    <property type="evidence" value="ECO:0007669"/>
    <property type="project" value="InterPro"/>
</dbReference>
<keyword evidence="4 6" id="KW-1133">Transmembrane helix</keyword>
<feature type="transmembrane region" description="Helical" evidence="6">
    <location>
        <begin position="12"/>
        <end position="32"/>
    </location>
</feature>
<dbReference type="InterPro" id="IPR036259">
    <property type="entry name" value="MFS_trans_sf"/>
</dbReference>
<keyword evidence="5 6" id="KW-0472">Membrane</keyword>
<organism evidence="8 9">
    <name type="scientific">Candidatus Ryanbacteria bacterium RIFCSPHIGHO2_01_FULL_48_27</name>
    <dbReference type="NCBI Taxonomy" id="1802115"/>
    <lineage>
        <taxon>Bacteria</taxon>
        <taxon>Candidatus Ryaniibacteriota</taxon>
    </lineage>
</organism>
<evidence type="ECO:0000256" key="2">
    <source>
        <dbReference type="ARBA" id="ARBA00022448"/>
    </source>
</evidence>